<dbReference type="InterPro" id="IPR024079">
    <property type="entry name" value="MetalloPept_cat_dom_sf"/>
</dbReference>
<dbReference type="SUPFAM" id="SSF55486">
    <property type="entry name" value="Metalloproteases ('zincins'), catalytic domain"/>
    <property type="match status" value="1"/>
</dbReference>
<dbReference type="GO" id="GO:0006508">
    <property type="term" value="P:proteolysis"/>
    <property type="evidence" value="ECO:0007669"/>
    <property type="project" value="InterPro"/>
</dbReference>
<gene>
    <name evidence="1" type="ORF">KIN20_000518</name>
</gene>
<feature type="non-terminal residue" evidence="1">
    <location>
        <position position="1"/>
    </location>
</feature>
<sequence length="65" mass="6954">MVRILYHNTCVNIDQGACISYMRNAEAVGQQAKSFTVAGTGLHLNGKLTQGENIADNGGVKQAFK</sequence>
<name>A0AAD5MDE1_PARTN</name>
<comment type="caution">
    <text evidence="1">The sequence shown here is derived from an EMBL/GenBank/DDBJ whole genome shotgun (WGS) entry which is preliminary data.</text>
</comment>
<dbReference type="Proteomes" id="UP001196413">
    <property type="component" value="Unassembled WGS sequence"/>
</dbReference>
<dbReference type="GO" id="GO:0004222">
    <property type="term" value="F:metalloendopeptidase activity"/>
    <property type="evidence" value="ECO:0007669"/>
    <property type="project" value="InterPro"/>
</dbReference>
<proteinExistence type="predicted"/>
<evidence type="ECO:0000313" key="1">
    <source>
        <dbReference type="EMBL" id="KAJ1345889.1"/>
    </source>
</evidence>
<accession>A0AAD5MDE1</accession>
<dbReference type="InterPro" id="IPR000718">
    <property type="entry name" value="Peptidase_M13"/>
</dbReference>
<evidence type="ECO:0000313" key="2">
    <source>
        <dbReference type="Proteomes" id="UP001196413"/>
    </source>
</evidence>
<organism evidence="1 2">
    <name type="scientific">Parelaphostrongylus tenuis</name>
    <name type="common">Meningeal worm</name>
    <dbReference type="NCBI Taxonomy" id="148309"/>
    <lineage>
        <taxon>Eukaryota</taxon>
        <taxon>Metazoa</taxon>
        <taxon>Ecdysozoa</taxon>
        <taxon>Nematoda</taxon>
        <taxon>Chromadorea</taxon>
        <taxon>Rhabditida</taxon>
        <taxon>Rhabditina</taxon>
        <taxon>Rhabditomorpha</taxon>
        <taxon>Strongyloidea</taxon>
        <taxon>Metastrongylidae</taxon>
        <taxon>Parelaphostrongylus</taxon>
    </lineage>
</organism>
<dbReference type="PROSITE" id="PS51885">
    <property type="entry name" value="NEPRILYSIN"/>
    <property type="match status" value="1"/>
</dbReference>
<keyword evidence="2" id="KW-1185">Reference proteome</keyword>
<reference evidence="1" key="1">
    <citation type="submission" date="2021-06" db="EMBL/GenBank/DDBJ databases">
        <title>Parelaphostrongylus tenuis whole genome reference sequence.</title>
        <authorList>
            <person name="Garwood T.J."/>
            <person name="Larsen P.A."/>
            <person name="Fountain-Jones N.M."/>
            <person name="Garbe J.R."/>
            <person name="Macchietto M.G."/>
            <person name="Kania S.A."/>
            <person name="Gerhold R.W."/>
            <person name="Richards J.E."/>
            <person name="Wolf T.M."/>
        </authorList>
    </citation>
    <scope>NUCLEOTIDE SEQUENCE</scope>
    <source>
        <strain evidence="1">MNPRO001-30</strain>
        <tissue evidence="1">Meninges</tissue>
    </source>
</reference>
<dbReference type="Gene3D" id="3.40.390.10">
    <property type="entry name" value="Collagenase (Catalytic Domain)"/>
    <property type="match status" value="1"/>
</dbReference>
<dbReference type="EMBL" id="JAHQIW010000080">
    <property type="protein sequence ID" value="KAJ1345889.1"/>
    <property type="molecule type" value="Genomic_DNA"/>
</dbReference>
<protein>
    <submittedName>
        <fullName evidence="1">Uncharacterized protein</fullName>
    </submittedName>
</protein>
<dbReference type="AlphaFoldDB" id="A0AAD5MDE1"/>